<dbReference type="Pfam" id="PF01040">
    <property type="entry name" value="UbiA"/>
    <property type="match status" value="1"/>
</dbReference>
<proteinExistence type="predicted"/>
<evidence type="ECO:0000256" key="1">
    <source>
        <dbReference type="ARBA" id="ARBA00004141"/>
    </source>
</evidence>
<dbReference type="NCBIfam" id="NF006088">
    <property type="entry name" value="PRK08238.1"/>
    <property type="match status" value="1"/>
</dbReference>
<feature type="transmembrane region" description="Helical" evidence="7">
    <location>
        <begin position="308"/>
        <end position="330"/>
    </location>
</feature>
<protein>
    <submittedName>
        <fullName evidence="8">UbiA family prenyltransferase</fullName>
    </submittedName>
</protein>
<dbReference type="Gene3D" id="1.10.357.140">
    <property type="entry name" value="UbiA prenyltransferase"/>
    <property type="match status" value="1"/>
</dbReference>
<evidence type="ECO:0000256" key="7">
    <source>
        <dbReference type="SAM" id="Phobius"/>
    </source>
</evidence>
<dbReference type="Proteomes" id="UP000295301">
    <property type="component" value="Unassembled WGS sequence"/>
</dbReference>
<dbReference type="CDD" id="cd13963">
    <property type="entry name" value="PT_UbiA_2"/>
    <property type="match status" value="1"/>
</dbReference>
<feature type="transmembrane region" description="Helical" evidence="7">
    <location>
        <begin position="471"/>
        <end position="492"/>
    </location>
</feature>
<dbReference type="SUPFAM" id="SSF56784">
    <property type="entry name" value="HAD-like"/>
    <property type="match status" value="1"/>
</dbReference>
<feature type="transmembrane region" description="Helical" evidence="7">
    <location>
        <begin position="407"/>
        <end position="426"/>
    </location>
</feature>
<feature type="transmembrane region" description="Helical" evidence="7">
    <location>
        <begin position="377"/>
        <end position="395"/>
    </location>
</feature>
<feature type="region of interest" description="Disordered" evidence="6">
    <location>
        <begin position="64"/>
        <end position="93"/>
    </location>
</feature>
<evidence type="ECO:0000256" key="2">
    <source>
        <dbReference type="ARBA" id="ARBA00022475"/>
    </source>
</evidence>
<accession>A0A4R5V013</accession>
<dbReference type="InterPro" id="IPR023214">
    <property type="entry name" value="HAD_sf"/>
</dbReference>
<comment type="subcellular location">
    <subcellularLocation>
        <location evidence="1">Membrane</location>
        <topology evidence="1">Multi-pass membrane protein</topology>
    </subcellularLocation>
</comment>
<evidence type="ECO:0000256" key="6">
    <source>
        <dbReference type="SAM" id="MobiDB-lite"/>
    </source>
</evidence>
<evidence type="ECO:0000256" key="5">
    <source>
        <dbReference type="ARBA" id="ARBA00023136"/>
    </source>
</evidence>
<dbReference type="InterPro" id="IPR036412">
    <property type="entry name" value="HAD-like_sf"/>
</dbReference>
<comment type="caution">
    <text evidence="8">The sequence shown here is derived from an EMBL/GenBank/DDBJ whole genome shotgun (WGS) entry which is preliminary data.</text>
</comment>
<sequence>MKPAPPVTRNRCFAMVFRLSFPRAGHRRRHGHSSGILSVSWHRGYDLCQVIAVPPAVERPYIVGNSSGDPPVPGAADQSRCMTEPKPNDAPDATPLVLDVDGTLLRTDMLYESFWAAMGRDLFGTLKTCATLWRAPNRLKQALRGIGAPEVALLPLRPEIVALAEAARRDGRPVHLASGSDHGLVEAVARRLDLPGDHFGSDGSRNLTEETKAQALVARFGAGGFDYAGNSNADLPAWGAARRIIAVAPGRALRSRLEAMGKPLKIVEDRAGAAPLWREMRPHQWIKNLLLFLPLLVAHEFGAATVLAALLAAVAFSIGASSIYILNDLLDLEADRLHPEKRNRPIASGALPIRSAMLASAGLVLLALLLARLAGPPVAGLTLLYMGTSLTYSFWLKKRRWIDLASLAFMFLLRVLTGAVAAQVAVPGVVLGFVFAVFFTLACVKRMTALARAVNRGKLPGRGYGAGDFRALEWVAAAGVGLSAALFLIYAFSGHSAGLYQSQSILAVAVLPLALWLFRVVRLSELGRENYDPIQFVTHDRTGLLIAALGVGMVILAL</sequence>
<organism evidence="8 9">
    <name type="scientific">Antarcticimicrobium luteum</name>
    <dbReference type="NCBI Taxonomy" id="2547397"/>
    <lineage>
        <taxon>Bacteria</taxon>
        <taxon>Pseudomonadati</taxon>
        <taxon>Pseudomonadota</taxon>
        <taxon>Alphaproteobacteria</taxon>
        <taxon>Rhodobacterales</taxon>
        <taxon>Paracoccaceae</taxon>
        <taxon>Antarcticimicrobium</taxon>
    </lineage>
</organism>
<reference evidence="8 9" key="1">
    <citation type="submission" date="2019-03" db="EMBL/GenBank/DDBJ databases">
        <title>Ruegeria lutea sp. nov., a novel strain, isolated from marine sediment, the Masan Bay, South Korea.</title>
        <authorList>
            <person name="Kim J."/>
            <person name="Kim D.-Y."/>
            <person name="Lee S.-S."/>
        </authorList>
    </citation>
    <scope>NUCLEOTIDE SEQUENCE [LARGE SCALE GENOMIC DNA]</scope>
    <source>
        <strain evidence="8 9">318-1</strain>
    </source>
</reference>
<dbReference type="GO" id="GO:0016765">
    <property type="term" value="F:transferase activity, transferring alkyl or aryl (other than methyl) groups"/>
    <property type="evidence" value="ECO:0007669"/>
    <property type="project" value="InterPro"/>
</dbReference>
<dbReference type="GO" id="GO:0016020">
    <property type="term" value="C:membrane"/>
    <property type="evidence" value="ECO:0007669"/>
    <property type="project" value="UniProtKB-SubCell"/>
</dbReference>
<dbReference type="Gene3D" id="3.40.50.1000">
    <property type="entry name" value="HAD superfamily/HAD-like"/>
    <property type="match status" value="1"/>
</dbReference>
<dbReference type="InterPro" id="IPR044878">
    <property type="entry name" value="UbiA_sf"/>
</dbReference>
<keyword evidence="5 7" id="KW-0472">Membrane</keyword>
<feature type="transmembrane region" description="Helical" evidence="7">
    <location>
        <begin position="351"/>
        <end position="371"/>
    </location>
</feature>
<evidence type="ECO:0000313" key="8">
    <source>
        <dbReference type="EMBL" id="TDK45032.1"/>
    </source>
</evidence>
<feature type="transmembrane region" description="Helical" evidence="7">
    <location>
        <begin position="504"/>
        <end position="521"/>
    </location>
</feature>
<dbReference type="EMBL" id="SMUV01000069">
    <property type="protein sequence ID" value="TDK45032.1"/>
    <property type="molecule type" value="Genomic_DNA"/>
</dbReference>
<gene>
    <name evidence="8" type="ORF">E1832_14250</name>
</gene>
<feature type="transmembrane region" description="Helical" evidence="7">
    <location>
        <begin position="432"/>
        <end position="451"/>
    </location>
</feature>
<keyword evidence="4 7" id="KW-1133">Transmembrane helix</keyword>
<feature type="transmembrane region" description="Helical" evidence="7">
    <location>
        <begin position="542"/>
        <end position="557"/>
    </location>
</feature>
<evidence type="ECO:0000256" key="4">
    <source>
        <dbReference type="ARBA" id="ARBA00022989"/>
    </source>
</evidence>
<name>A0A4R5V013_9RHOB</name>
<dbReference type="OrthoDB" id="9803632at2"/>
<keyword evidence="3 7" id="KW-0812">Transmembrane</keyword>
<keyword evidence="8" id="KW-0808">Transferase</keyword>
<dbReference type="AlphaFoldDB" id="A0A4R5V013"/>
<evidence type="ECO:0000256" key="3">
    <source>
        <dbReference type="ARBA" id="ARBA00022692"/>
    </source>
</evidence>
<keyword evidence="9" id="KW-1185">Reference proteome</keyword>
<evidence type="ECO:0000313" key="9">
    <source>
        <dbReference type="Proteomes" id="UP000295301"/>
    </source>
</evidence>
<keyword evidence="2" id="KW-1003">Cell membrane</keyword>
<dbReference type="InterPro" id="IPR000537">
    <property type="entry name" value="UbiA_prenyltransferase"/>
</dbReference>